<organism evidence="6 7">
    <name type="scientific">Lactococcus hircilactis</name>
    <dbReference type="NCBI Taxonomy" id="1494462"/>
    <lineage>
        <taxon>Bacteria</taxon>
        <taxon>Bacillati</taxon>
        <taxon>Bacillota</taxon>
        <taxon>Bacilli</taxon>
        <taxon>Lactobacillales</taxon>
        <taxon>Streptococcaceae</taxon>
        <taxon>Lactococcus</taxon>
    </lineage>
</organism>
<protein>
    <submittedName>
        <fullName evidence="6">ATP-binding cassette domain-containing protein</fullName>
    </submittedName>
</protein>
<dbReference type="PROSITE" id="PS00211">
    <property type="entry name" value="ABC_TRANSPORTER_1"/>
    <property type="match status" value="2"/>
</dbReference>
<dbReference type="InterPro" id="IPR003593">
    <property type="entry name" value="AAA+_ATPase"/>
</dbReference>
<proteinExistence type="predicted"/>
<dbReference type="GO" id="GO:0005524">
    <property type="term" value="F:ATP binding"/>
    <property type="evidence" value="ECO:0007669"/>
    <property type="project" value="UniProtKB-KW"/>
</dbReference>
<keyword evidence="7" id="KW-1185">Reference proteome</keyword>
<keyword evidence="4" id="KW-0175">Coiled coil</keyword>
<feature type="domain" description="ABC transporter" evidence="5">
    <location>
        <begin position="4"/>
        <end position="259"/>
    </location>
</feature>
<feature type="coiled-coil region" evidence="4">
    <location>
        <begin position="87"/>
        <end position="114"/>
    </location>
</feature>
<evidence type="ECO:0000256" key="2">
    <source>
        <dbReference type="ARBA" id="ARBA00022741"/>
    </source>
</evidence>
<evidence type="ECO:0000256" key="1">
    <source>
        <dbReference type="ARBA" id="ARBA00022737"/>
    </source>
</evidence>
<dbReference type="InterPro" id="IPR003439">
    <property type="entry name" value="ABC_transporter-like_ATP-bd"/>
</dbReference>
<evidence type="ECO:0000313" key="6">
    <source>
        <dbReference type="EMBL" id="MQW39195.1"/>
    </source>
</evidence>
<dbReference type="PROSITE" id="PS50893">
    <property type="entry name" value="ABC_TRANSPORTER_2"/>
    <property type="match status" value="2"/>
</dbReference>
<feature type="domain" description="ABC transporter" evidence="5">
    <location>
        <begin position="329"/>
        <end position="548"/>
    </location>
</feature>
<keyword evidence="2" id="KW-0547">Nucleotide-binding</keyword>
<accession>A0A7X1Z9W3</accession>
<dbReference type="SUPFAM" id="SSF52540">
    <property type="entry name" value="P-loop containing nucleoside triphosphate hydrolases"/>
    <property type="match status" value="2"/>
</dbReference>
<comment type="caution">
    <text evidence="6">The sequence shown here is derived from an EMBL/GenBank/DDBJ whole genome shotgun (WGS) entry which is preliminary data.</text>
</comment>
<dbReference type="Pfam" id="PF00005">
    <property type="entry name" value="ABC_tran"/>
    <property type="match status" value="2"/>
</dbReference>
<reference evidence="6 7" key="1">
    <citation type="submission" date="2019-10" db="EMBL/GenBank/DDBJ databases">
        <authorList>
            <person name="Dong K."/>
        </authorList>
    </citation>
    <scope>NUCLEOTIDE SEQUENCE [LARGE SCALE GENOMIC DNA]</scope>
    <source>
        <strain evidence="6 7">DSM 28960</strain>
    </source>
</reference>
<name>A0A7X1Z9W3_9LACT</name>
<dbReference type="FunFam" id="3.40.50.300:FF:000309">
    <property type="entry name" value="ABC transporter ATP-binding protein"/>
    <property type="match status" value="1"/>
</dbReference>
<evidence type="ECO:0000256" key="4">
    <source>
        <dbReference type="SAM" id="Coils"/>
    </source>
</evidence>
<sequence length="643" mass="72952">MILMQGSDIARTFGADVLFEGINFSLQEHSRVALVGRNGAGKSTLLKIIAGVEDSSRGVVSKVKDLSMNYLAQDQGLNSKRTIYEEMLSVFEELRALEQELRQIEVEMSTLSGADLQTLMTRYDDLSEQFRHQSGFTYEAEMKAVLNGFHFHEESWKQQISELSGGQKTRLALAKMLLEKPQLLILDEPTNHLDIETLAWLENYLKNYDGALLIVSHDRYFLDKVVNEVFELSRGALSRFTGNYSRYIELREQKQALEEKEFEKQQKEIAKLEDYVAKNLVRASTTKMAQSRRKKLEKMERLDAPKAGEKSAHIMFSAQKTSGNIVLTVRDAEIGFVSTDKNEPDVILSKSISIDEKKGEAIALVGPNGVGKTTLIKSIIGQIPFLKGQAKLGANVSVGYYDQEQGRLTPSNTVLEELWNDHPLLPEVEIRTMLGAFLFSGEDVKKAVAMLSGGEKARLLLAKLAMDHDNFLMLDEPTNHLDIDSREALEKSLTEFDGTLFFVSHDRYFINRVATKVIELSREGSQVFLGNYDYYLEKKAQQLAVSADEITEDTESRSQIDFQAQKESQKNRRKLEREVERLEKDLDDIDQNITIITAQMHKDLQDFVKLGELQVQIDQLNAQKENREIELLEVMEALEEASI</sequence>
<dbReference type="InterPro" id="IPR032781">
    <property type="entry name" value="ABC_tran_Xtn"/>
</dbReference>
<dbReference type="AlphaFoldDB" id="A0A7X1Z9W3"/>
<evidence type="ECO:0000256" key="3">
    <source>
        <dbReference type="ARBA" id="ARBA00022840"/>
    </source>
</evidence>
<dbReference type="InterPro" id="IPR017871">
    <property type="entry name" value="ABC_transporter-like_CS"/>
</dbReference>
<dbReference type="RefSeq" id="WP_153495877.1">
    <property type="nucleotide sequence ID" value="NZ_CAXYUY010000002.1"/>
</dbReference>
<dbReference type="CDD" id="cd03221">
    <property type="entry name" value="ABCF_EF-3"/>
    <property type="match status" value="2"/>
</dbReference>
<dbReference type="FunFam" id="3.40.50.300:FF:000011">
    <property type="entry name" value="Putative ABC transporter ATP-binding component"/>
    <property type="match status" value="1"/>
</dbReference>
<dbReference type="InterPro" id="IPR027417">
    <property type="entry name" value="P-loop_NTPase"/>
</dbReference>
<dbReference type="Proteomes" id="UP000439550">
    <property type="component" value="Unassembled WGS sequence"/>
</dbReference>
<keyword evidence="1" id="KW-0677">Repeat</keyword>
<evidence type="ECO:0000259" key="5">
    <source>
        <dbReference type="PROSITE" id="PS50893"/>
    </source>
</evidence>
<feature type="coiled-coil region" evidence="4">
    <location>
        <begin position="565"/>
        <end position="641"/>
    </location>
</feature>
<dbReference type="NCBIfam" id="NF000355">
    <property type="entry name" value="ribo_prot_ABC_F"/>
    <property type="match status" value="1"/>
</dbReference>
<dbReference type="SMART" id="SM00382">
    <property type="entry name" value="AAA"/>
    <property type="match status" value="2"/>
</dbReference>
<dbReference type="OrthoDB" id="9760950at2"/>
<evidence type="ECO:0000313" key="7">
    <source>
        <dbReference type="Proteomes" id="UP000439550"/>
    </source>
</evidence>
<dbReference type="GO" id="GO:0016887">
    <property type="term" value="F:ATP hydrolysis activity"/>
    <property type="evidence" value="ECO:0007669"/>
    <property type="project" value="InterPro"/>
</dbReference>
<keyword evidence="3 6" id="KW-0067">ATP-binding</keyword>
<gene>
    <name evidence="6" type="ORF">GHI93_04475</name>
</gene>
<dbReference type="Gene3D" id="3.40.50.300">
    <property type="entry name" value="P-loop containing nucleotide triphosphate hydrolases"/>
    <property type="match status" value="2"/>
</dbReference>
<dbReference type="EMBL" id="WITJ01000005">
    <property type="protein sequence ID" value="MQW39195.1"/>
    <property type="molecule type" value="Genomic_DNA"/>
</dbReference>
<dbReference type="PANTHER" id="PTHR42855:SF2">
    <property type="entry name" value="DRUG RESISTANCE ABC TRANSPORTER,ATP-BINDING PROTEIN"/>
    <property type="match status" value="1"/>
</dbReference>
<dbReference type="GO" id="GO:0003676">
    <property type="term" value="F:nucleic acid binding"/>
    <property type="evidence" value="ECO:0007669"/>
    <property type="project" value="UniProtKB-ARBA"/>
</dbReference>
<dbReference type="PANTHER" id="PTHR42855">
    <property type="entry name" value="ABC TRANSPORTER ATP-BINDING SUBUNIT"/>
    <property type="match status" value="1"/>
</dbReference>
<dbReference type="InterPro" id="IPR051309">
    <property type="entry name" value="ABCF_ATPase"/>
</dbReference>
<dbReference type="Pfam" id="PF12848">
    <property type="entry name" value="ABC_tran_Xtn"/>
    <property type="match status" value="1"/>
</dbReference>